<keyword evidence="7" id="KW-0456">Lyase</keyword>
<keyword evidence="5" id="KW-0190">Covalent protein-DNA linkage</keyword>
<keyword evidence="10" id="KW-1185">Reference proteome</keyword>
<dbReference type="Proteomes" id="UP000198668">
    <property type="component" value="Unassembled WGS sequence"/>
</dbReference>
<dbReference type="GO" id="GO:0006508">
    <property type="term" value="P:proteolysis"/>
    <property type="evidence" value="ECO:0007669"/>
    <property type="project" value="UniProtKB-KW"/>
</dbReference>
<evidence type="ECO:0000256" key="8">
    <source>
        <dbReference type="RuleBase" id="RU364100"/>
    </source>
</evidence>
<dbReference type="PANTHER" id="PTHR13604:SF0">
    <property type="entry name" value="ABASIC SITE PROCESSING PROTEIN HMCES"/>
    <property type="match status" value="1"/>
</dbReference>
<dbReference type="RefSeq" id="WP_092091666.1">
    <property type="nucleotide sequence ID" value="NZ_FOQE01000007.1"/>
</dbReference>
<name>A0A1I3BLK5_9LACT</name>
<dbReference type="GO" id="GO:0106300">
    <property type="term" value="P:protein-DNA covalent cross-linking repair"/>
    <property type="evidence" value="ECO:0007669"/>
    <property type="project" value="InterPro"/>
</dbReference>
<evidence type="ECO:0000256" key="4">
    <source>
        <dbReference type="ARBA" id="ARBA00022801"/>
    </source>
</evidence>
<dbReference type="EC" id="3.4.-.-" evidence="8"/>
<evidence type="ECO:0000256" key="5">
    <source>
        <dbReference type="ARBA" id="ARBA00023124"/>
    </source>
</evidence>
<dbReference type="GO" id="GO:0008233">
    <property type="term" value="F:peptidase activity"/>
    <property type="evidence" value="ECO:0007669"/>
    <property type="project" value="UniProtKB-KW"/>
</dbReference>
<keyword evidence="6" id="KW-0238">DNA-binding</keyword>
<dbReference type="OrthoDB" id="9782620at2"/>
<dbReference type="Pfam" id="PF02586">
    <property type="entry name" value="SRAP"/>
    <property type="match status" value="1"/>
</dbReference>
<dbReference type="PANTHER" id="PTHR13604">
    <property type="entry name" value="DC12-RELATED"/>
    <property type="match status" value="1"/>
</dbReference>
<keyword evidence="3" id="KW-0227">DNA damage</keyword>
<keyword evidence="4 8" id="KW-0378">Hydrolase</keyword>
<dbReference type="AlphaFoldDB" id="A0A1I3BLK5"/>
<evidence type="ECO:0000313" key="9">
    <source>
        <dbReference type="EMBL" id="SFH63123.1"/>
    </source>
</evidence>
<dbReference type="InterPro" id="IPR036590">
    <property type="entry name" value="SRAP-like"/>
</dbReference>
<evidence type="ECO:0000256" key="1">
    <source>
        <dbReference type="ARBA" id="ARBA00008136"/>
    </source>
</evidence>
<evidence type="ECO:0000256" key="7">
    <source>
        <dbReference type="ARBA" id="ARBA00023239"/>
    </source>
</evidence>
<dbReference type="InterPro" id="IPR003738">
    <property type="entry name" value="SRAP"/>
</dbReference>
<dbReference type="EMBL" id="FOQE01000007">
    <property type="protein sequence ID" value="SFH63123.1"/>
    <property type="molecule type" value="Genomic_DNA"/>
</dbReference>
<dbReference type="GO" id="GO:0016829">
    <property type="term" value="F:lyase activity"/>
    <property type="evidence" value="ECO:0007669"/>
    <property type="project" value="UniProtKB-KW"/>
</dbReference>
<evidence type="ECO:0000256" key="6">
    <source>
        <dbReference type="ARBA" id="ARBA00023125"/>
    </source>
</evidence>
<reference evidence="9 10" key="1">
    <citation type="submission" date="2016-10" db="EMBL/GenBank/DDBJ databases">
        <authorList>
            <person name="de Groot N.N."/>
        </authorList>
    </citation>
    <scope>NUCLEOTIDE SEQUENCE [LARGE SCALE GENOMIC DNA]</scope>
    <source>
        <strain evidence="9 10">DSM 27630</strain>
    </source>
</reference>
<evidence type="ECO:0000256" key="3">
    <source>
        <dbReference type="ARBA" id="ARBA00022763"/>
    </source>
</evidence>
<protein>
    <recommendedName>
        <fullName evidence="8">Abasic site processing protein</fullName>
        <ecNumber evidence="8">3.4.-.-</ecNumber>
    </recommendedName>
</protein>
<dbReference type="GO" id="GO:0003697">
    <property type="term" value="F:single-stranded DNA binding"/>
    <property type="evidence" value="ECO:0007669"/>
    <property type="project" value="InterPro"/>
</dbReference>
<gene>
    <name evidence="9" type="ORF">SAMN04489868_10790</name>
</gene>
<comment type="similarity">
    <text evidence="1 8">Belongs to the SOS response-associated peptidase family.</text>
</comment>
<keyword evidence="2 8" id="KW-0645">Protease</keyword>
<evidence type="ECO:0000256" key="2">
    <source>
        <dbReference type="ARBA" id="ARBA00022670"/>
    </source>
</evidence>
<sequence>MCGRYTFTANSQALMERYDLQDIPFSFDEGAEIFPTNTVPVVLPGKRSGLFYWGLTPAFAKRPLINAREETVLEKVTFREPFQANRCLIPATSFFEWEKRGDKKQKREISVKHLSIFSIAGFYDWYEGESGEKRPAFILLTTEANEQMKTIHHRMPVILEKEDEERYISQQTAIEDIQQLLHPFNGELIIH</sequence>
<accession>A0A1I3BLK5</accession>
<dbReference type="SUPFAM" id="SSF143081">
    <property type="entry name" value="BB1717-like"/>
    <property type="match status" value="1"/>
</dbReference>
<proteinExistence type="inferred from homology"/>
<organism evidence="9 10">
    <name type="scientific">Pisciglobus halotolerans</name>
    <dbReference type="NCBI Taxonomy" id="745365"/>
    <lineage>
        <taxon>Bacteria</taxon>
        <taxon>Bacillati</taxon>
        <taxon>Bacillota</taxon>
        <taxon>Bacilli</taxon>
        <taxon>Lactobacillales</taxon>
        <taxon>Carnobacteriaceae</taxon>
    </lineage>
</organism>
<dbReference type="Gene3D" id="3.90.1680.10">
    <property type="entry name" value="SOS response associated peptidase-like"/>
    <property type="match status" value="1"/>
</dbReference>
<evidence type="ECO:0000313" key="10">
    <source>
        <dbReference type="Proteomes" id="UP000198668"/>
    </source>
</evidence>